<dbReference type="STRING" id="1802214.A2908_01935"/>
<gene>
    <name evidence="2" type="ORF">A2908_01935</name>
</gene>
<comment type="caution">
    <text evidence="2">The sequence shown here is derived from an EMBL/GenBank/DDBJ whole genome shotgun (WGS) entry which is preliminary data.</text>
</comment>
<reference evidence="2 3" key="1">
    <citation type="journal article" date="2016" name="Nat. Commun.">
        <title>Thousands of microbial genomes shed light on interconnected biogeochemical processes in an aquifer system.</title>
        <authorList>
            <person name="Anantharaman K."/>
            <person name="Brown C.T."/>
            <person name="Hug L.A."/>
            <person name="Sharon I."/>
            <person name="Castelle C.J."/>
            <person name="Probst A.J."/>
            <person name="Thomas B.C."/>
            <person name="Singh A."/>
            <person name="Wilkins M.J."/>
            <person name="Karaoz U."/>
            <person name="Brodie E.L."/>
            <person name="Williams K.H."/>
            <person name="Hubbard S.S."/>
            <person name="Banfield J.F."/>
        </authorList>
    </citation>
    <scope>NUCLEOTIDE SEQUENCE [LARGE SCALE GENOMIC DNA]</scope>
</reference>
<dbReference type="Proteomes" id="UP000176774">
    <property type="component" value="Unassembled WGS sequence"/>
</dbReference>
<accession>A0A1G2IED8</accession>
<feature type="compositionally biased region" description="Acidic residues" evidence="1">
    <location>
        <begin position="36"/>
        <end position="48"/>
    </location>
</feature>
<proteinExistence type="predicted"/>
<feature type="region of interest" description="Disordered" evidence="1">
    <location>
        <begin position="1"/>
        <end position="54"/>
    </location>
</feature>
<evidence type="ECO:0000313" key="2">
    <source>
        <dbReference type="EMBL" id="OGZ73064.1"/>
    </source>
</evidence>
<feature type="compositionally biased region" description="Basic and acidic residues" evidence="1">
    <location>
        <begin position="1"/>
        <end position="11"/>
    </location>
</feature>
<evidence type="ECO:0000256" key="1">
    <source>
        <dbReference type="SAM" id="MobiDB-lite"/>
    </source>
</evidence>
<sequence length="165" mass="18872">MPKKFEERPEETPEEEGLILKFPSPKEEIKNPDVSIESEEQKGEEEYEGSNVIRGNFSREKSGFKRPKLTSEFYIPPEDVDRFKWNESLRKAGNEILPFLWSLKGSISKKALGDSAVAIQKFSNTELVEIILDSAEGDWNKKPAYYTALANEMMARGLNPDEIKQ</sequence>
<name>A0A1G2IED8_9BACT</name>
<organism evidence="2 3">
    <name type="scientific">Candidatus Staskawiczbacteria bacterium RIFCSPLOWO2_01_FULL_38_12b</name>
    <dbReference type="NCBI Taxonomy" id="1802214"/>
    <lineage>
        <taxon>Bacteria</taxon>
        <taxon>Candidatus Staskawicziibacteriota</taxon>
    </lineage>
</organism>
<dbReference type="AlphaFoldDB" id="A0A1G2IED8"/>
<dbReference type="EMBL" id="MHPA01000016">
    <property type="protein sequence ID" value="OGZ73064.1"/>
    <property type="molecule type" value="Genomic_DNA"/>
</dbReference>
<protein>
    <submittedName>
        <fullName evidence="2">Uncharacterized protein</fullName>
    </submittedName>
</protein>
<evidence type="ECO:0000313" key="3">
    <source>
        <dbReference type="Proteomes" id="UP000176774"/>
    </source>
</evidence>